<dbReference type="OrthoDB" id="5865767at2759"/>
<name>A0A6A6PFK3_9PEZI</name>
<reference evidence="2" key="1">
    <citation type="journal article" date="2020" name="Stud. Mycol.">
        <title>101 Dothideomycetes genomes: a test case for predicting lifestyles and emergence of pathogens.</title>
        <authorList>
            <person name="Haridas S."/>
            <person name="Albert R."/>
            <person name="Binder M."/>
            <person name="Bloem J."/>
            <person name="Labutti K."/>
            <person name="Salamov A."/>
            <person name="Andreopoulos B."/>
            <person name="Baker S."/>
            <person name="Barry K."/>
            <person name="Bills G."/>
            <person name="Bluhm B."/>
            <person name="Cannon C."/>
            <person name="Castanera R."/>
            <person name="Culley D."/>
            <person name="Daum C."/>
            <person name="Ezra D."/>
            <person name="Gonzalez J."/>
            <person name="Henrissat B."/>
            <person name="Kuo A."/>
            <person name="Liang C."/>
            <person name="Lipzen A."/>
            <person name="Lutzoni F."/>
            <person name="Magnuson J."/>
            <person name="Mondo S."/>
            <person name="Nolan M."/>
            <person name="Ohm R."/>
            <person name="Pangilinan J."/>
            <person name="Park H.-J."/>
            <person name="Ramirez L."/>
            <person name="Alfaro M."/>
            <person name="Sun H."/>
            <person name="Tritt A."/>
            <person name="Yoshinaga Y."/>
            <person name="Zwiers L.-H."/>
            <person name="Turgeon B."/>
            <person name="Goodwin S."/>
            <person name="Spatafora J."/>
            <person name="Crous P."/>
            <person name="Grigoriev I."/>
        </authorList>
    </citation>
    <scope>NUCLEOTIDE SEQUENCE</scope>
    <source>
        <strain evidence="2">CBS 113389</strain>
    </source>
</reference>
<keyword evidence="3" id="KW-1185">Reference proteome</keyword>
<dbReference type="EMBL" id="MU001656">
    <property type="protein sequence ID" value="KAF2478433.1"/>
    <property type="molecule type" value="Genomic_DNA"/>
</dbReference>
<feature type="region of interest" description="Disordered" evidence="1">
    <location>
        <begin position="147"/>
        <end position="168"/>
    </location>
</feature>
<evidence type="ECO:0008006" key="4">
    <source>
        <dbReference type="Google" id="ProtNLM"/>
    </source>
</evidence>
<dbReference type="PANTHER" id="PTHR37283">
    <property type="entry name" value="PH DOMAIN-CONTAINING PROTEIN YHR131C"/>
    <property type="match status" value="1"/>
</dbReference>
<dbReference type="Proteomes" id="UP000799767">
    <property type="component" value="Unassembled WGS sequence"/>
</dbReference>
<sequence length="327" mass="36803">MQRFAHVKERETVTLALPAYRALDSSEAPPSYRCTINLQGRLLRKKEFHKPATAAARSRWEYVEGKLSLSRARAYTLQLADAGLAVDSKDRVRAFSKDGGNAFRLRVEGEQLLYVAPTAETASIWVEQILAAAAISGPLDERAMNEYPCTPPRRPKASNTRDQGISGRWHWTKSSGQVRRQLEWLTAVSDGIQGEQLNQKVEIEKEPMASHRAEAQTKVMERSIADAIMSNPDSGLQRSDRRLSGAQCPCSIGHTPDSFNSTQPRYLHENSPATSDLHREPVRSALDDPRRWIRILTFSSAWRHECYIKDGRKVHIARSASLNVPLY</sequence>
<feature type="region of interest" description="Disordered" evidence="1">
    <location>
        <begin position="259"/>
        <end position="282"/>
    </location>
</feature>
<evidence type="ECO:0000313" key="2">
    <source>
        <dbReference type="EMBL" id="KAF2478433.1"/>
    </source>
</evidence>
<dbReference type="PANTHER" id="PTHR37283:SF1">
    <property type="entry name" value="PH DOMAIN-CONTAINING PROTEIN YHR131C"/>
    <property type="match status" value="1"/>
</dbReference>
<evidence type="ECO:0000313" key="3">
    <source>
        <dbReference type="Proteomes" id="UP000799767"/>
    </source>
</evidence>
<proteinExistence type="predicted"/>
<dbReference type="GeneID" id="54476798"/>
<accession>A0A6A6PFK3</accession>
<dbReference type="AlphaFoldDB" id="A0A6A6PFK3"/>
<organism evidence="2 3">
    <name type="scientific">Neohortaea acidophila</name>
    <dbReference type="NCBI Taxonomy" id="245834"/>
    <lineage>
        <taxon>Eukaryota</taxon>
        <taxon>Fungi</taxon>
        <taxon>Dikarya</taxon>
        <taxon>Ascomycota</taxon>
        <taxon>Pezizomycotina</taxon>
        <taxon>Dothideomycetes</taxon>
        <taxon>Dothideomycetidae</taxon>
        <taxon>Mycosphaerellales</taxon>
        <taxon>Teratosphaeriaceae</taxon>
        <taxon>Neohortaea</taxon>
    </lineage>
</organism>
<gene>
    <name evidence="2" type="ORF">BDY17DRAFT_314239</name>
</gene>
<evidence type="ECO:0000256" key="1">
    <source>
        <dbReference type="SAM" id="MobiDB-lite"/>
    </source>
</evidence>
<dbReference type="RefSeq" id="XP_033585003.1">
    <property type="nucleotide sequence ID" value="XM_033735796.1"/>
</dbReference>
<protein>
    <recommendedName>
        <fullName evidence="4">PH domain-containing protein</fullName>
    </recommendedName>
</protein>